<feature type="domain" description="DUF6589" evidence="1">
    <location>
        <begin position="63"/>
        <end position="258"/>
    </location>
</feature>
<protein>
    <submittedName>
        <fullName evidence="3">Uncharacterized protein LOC116302202</fullName>
    </submittedName>
</protein>
<dbReference type="InterPro" id="IPR046496">
    <property type="entry name" value="DUF6589"/>
</dbReference>
<gene>
    <name evidence="3" type="primary">LOC116302202</name>
</gene>
<dbReference type="InParanoid" id="A0A6P8ILK2"/>
<dbReference type="RefSeq" id="XP_031567293.1">
    <property type="nucleotide sequence ID" value="XM_031711433.1"/>
</dbReference>
<proteinExistence type="predicted"/>
<dbReference type="Pfam" id="PF20231">
    <property type="entry name" value="DUF6589"/>
    <property type="match status" value="1"/>
</dbReference>
<evidence type="ECO:0000259" key="1">
    <source>
        <dbReference type="Pfam" id="PF20231"/>
    </source>
</evidence>
<dbReference type="KEGG" id="aten:116302202"/>
<evidence type="ECO:0000313" key="3">
    <source>
        <dbReference type="RefSeq" id="XP_031567293.1"/>
    </source>
</evidence>
<sequence>MSNIQSKRRSNRSIHWTHQYALLDKVSLPSPGHDEQRPKGEIWFIDLLPNFQIQENLVNRMAILVSRSRVITKYLKVFKPLYKVVVYHIPHQFSEEMGKKSNSCCLSVEFFNPNIAGEMAQLMKKNQSQYVPLSADGTSVETMIPFHGDQNLEERSRNVKWTFRDGECSADRLEGLDPEFADWHAKFTLYKAENKIFLNHASVGEISTTMASMNRTGKTNAAKDIDSHYNEYSEFHTCEVEAHICAAFMTKMHMSNMDDKPNVIIPDSSVPKSIKQSGYMIQYVL</sequence>
<accession>A0A6P8ILK2</accession>
<organism evidence="2 3">
    <name type="scientific">Actinia tenebrosa</name>
    <name type="common">Australian red waratah sea anemone</name>
    <dbReference type="NCBI Taxonomy" id="6105"/>
    <lineage>
        <taxon>Eukaryota</taxon>
        <taxon>Metazoa</taxon>
        <taxon>Cnidaria</taxon>
        <taxon>Anthozoa</taxon>
        <taxon>Hexacorallia</taxon>
        <taxon>Actiniaria</taxon>
        <taxon>Actiniidae</taxon>
        <taxon>Actinia</taxon>
    </lineage>
</organism>
<keyword evidence="2" id="KW-1185">Reference proteome</keyword>
<reference evidence="3" key="1">
    <citation type="submission" date="2025-08" db="UniProtKB">
        <authorList>
            <consortium name="RefSeq"/>
        </authorList>
    </citation>
    <scope>IDENTIFICATION</scope>
    <source>
        <tissue evidence="3">Tentacle</tissue>
    </source>
</reference>
<name>A0A6P8ILK2_ACTTE</name>
<dbReference type="GeneID" id="116302202"/>
<dbReference type="AlphaFoldDB" id="A0A6P8ILK2"/>
<evidence type="ECO:0000313" key="2">
    <source>
        <dbReference type="Proteomes" id="UP000515163"/>
    </source>
</evidence>
<dbReference type="Proteomes" id="UP000515163">
    <property type="component" value="Unplaced"/>
</dbReference>
<dbReference type="OrthoDB" id="5963255at2759"/>